<accession>A0A8J2K7T2</accession>
<name>A0A8J2K7T2_9HEXA</name>
<evidence type="ECO:0000313" key="3">
    <source>
        <dbReference type="EMBL" id="CAG7721839.1"/>
    </source>
</evidence>
<keyword evidence="4" id="KW-1185">Reference proteome</keyword>
<gene>
    <name evidence="3" type="ORF">AFUS01_LOCUS11027</name>
</gene>
<evidence type="ECO:0000256" key="1">
    <source>
        <dbReference type="ARBA" id="ARBA00008270"/>
    </source>
</evidence>
<comment type="caution">
    <text evidence="3">The sequence shown here is derived from an EMBL/GenBank/DDBJ whole genome shotgun (WGS) entry which is preliminary data.</text>
</comment>
<organism evidence="3 4">
    <name type="scientific">Allacma fusca</name>
    <dbReference type="NCBI Taxonomy" id="39272"/>
    <lineage>
        <taxon>Eukaryota</taxon>
        <taxon>Metazoa</taxon>
        <taxon>Ecdysozoa</taxon>
        <taxon>Arthropoda</taxon>
        <taxon>Hexapoda</taxon>
        <taxon>Collembola</taxon>
        <taxon>Symphypleona</taxon>
        <taxon>Sminthuridae</taxon>
        <taxon>Allacma</taxon>
    </lineage>
</organism>
<evidence type="ECO:0000313" key="4">
    <source>
        <dbReference type="Proteomes" id="UP000708208"/>
    </source>
</evidence>
<dbReference type="GO" id="GO:0016853">
    <property type="term" value="F:isomerase activity"/>
    <property type="evidence" value="ECO:0007669"/>
    <property type="project" value="UniProtKB-KW"/>
</dbReference>
<dbReference type="Proteomes" id="UP000708208">
    <property type="component" value="Unassembled WGS sequence"/>
</dbReference>
<dbReference type="InterPro" id="IPR003719">
    <property type="entry name" value="Phenazine_PhzF-like"/>
</dbReference>
<dbReference type="PIRSF" id="PIRSF016184">
    <property type="entry name" value="PhzC_PhzF"/>
    <property type="match status" value="1"/>
</dbReference>
<comment type="similarity">
    <text evidence="1">Belongs to the PhzF family.</text>
</comment>
<sequence length="334" mass="36712">MSTQIPLYIVDSFTVGDGEVFTGGPSPIVLLKYDDEISDDQKQKLATSMKNSETAFVSLAWTKPEGEDLSSAVDSTKAIRRTLRWFTPAYEVPLCGYATAAAAKAVLKHYQLQQNTNDLVIESIEFETKFSGILGASFKKENGKELITLSLDIFPTVPVDLTEDWIPELASSVLGPAFPDIPAVVQDVQHAPVFKHYLLLRLKKNPGESPAETLKKVKPDFERLVAAPSGDLESRLVMVTIEGDGDSGPDFYLRVFAPHYGVPEDPICGSAFCLLTPYWTGQLKKGDQELKARHLAWRQGDLRCRIEGGRVLLTGVARVVVEGKLDLGFSVEPI</sequence>
<evidence type="ECO:0000256" key="2">
    <source>
        <dbReference type="ARBA" id="ARBA00023235"/>
    </source>
</evidence>
<keyword evidence="2" id="KW-0413">Isomerase</keyword>
<dbReference type="AlphaFoldDB" id="A0A8J2K7T2"/>
<dbReference type="OrthoDB" id="10266162at2759"/>
<dbReference type="PANTHER" id="PTHR13774">
    <property type="entry name" value="PHENAZINE BIOSYNTHESIS PROTEIN"/>
    <property type="match status" value="1"/>
</dbReference>
<dbReference type="EMBL" id="CAJVCH010083409">
    <property type="protein sequence ID" value="CAG7721839.1"/>
    <property type="molecule type" value="Genomic_DNA"/>
</dbReference>
<dbReference type="Pfam" id="PF02567">
    <property type="entry name" value="PhzC-PhzF"/>
    <property type="match status" value="1"/>
</dbReference>
<dbReference type="PANTHER" id="PTHR13774:SF17">
    <property type="entry name" value="PHENAZINE BIOSYNTHESIS-LIKE DOMAIN-CONTAINING PROTEIN"/>
    <property type="match status" value="1"/>
</dbReference>
<protein>
    <recommendedName>
        <fullName evidence="5">Phenazine biosynthesis PhzC/PhzF protein</fullName>
    </recommendedName>
</protein>
<dbReference type="GO" id="GO:0005737">
    <property type="term" value="C:cytoplasm"/>
    <property type="evidence" value="ECO:0007669"/>
    <property type="project" value="TreeGrafter"/>
</dbReference>
<proteinExistence type="inferred from homology"/>
<reference evidence="3" key="1">
    <citation type="submission" date="2021-06" db="EMBL/GenBank/DDBJ databases">
        <authorList>
            <person name="Hodson N. C."/>
            <person name="Mongue J. A."/>
            <person name="Jaron S. K."/>
        </authorList>
    </citation>
    <scope>NUCLEOTIDE SEQUENCE</scope>
</reference>
<evidence type="ECO:0008006" key="5">
    <source>
        <dbReference type="Google" id="ProtNLM"/>
    </source>
</evidence>